<evidence type="ECO:0000313" key="2">
    <source>
        <dbReference type="Proteomes" id="UP000275267"/>
    </source>
</evidence>
<dbReference type="Proteomes" id="UP000275267">
    <property type="component" value="Unassembled WGS sequence"/>
</dbReference>
<protein>
    <submittedName>
        <fullName evidence="1">Uncharacterized protein</fullName>
    </submittedName>
</protein>
<proteinExistence type="predicted"/>
<dbReference type="EMBL" id="PQIB02000016">
    <property type="protein sequence ID" value="RLM60851.1"/>
    <property type="molecule type" value="Genomic_DNA"/>
</dbReference>
<sequence length="113" mass="12494">MCLDLQQVSMHMKTPAESSDTADGFKANISTGNEGLYKSEFRSKMMEGVGVLLPVACRILAAQQRPPPRLLPAAIIDLEEEDTAGSKKITNAAWTPQHMAPGRWREQSLLFCY</sequence>
<comment type="caution">
    <text evidence="1">The sequence shown here is derived from an EMBL/GenBank/DDBJ whole genome shotgun (WGS) entry which is preliminary data.</text>
</comment>
<keyword evidence="2" id="KW-1185">Reference proteome</keyword>
<gene>
    <name evidence="1" type="ORF">C2845_PM14G20130</name>
</gene>
<reference evidence="2" key="1">
    <citation type="journal article" date="2019" name="Nat. Commun.">
        <title>The genome of broomcorn millet.</title>
        <authorList>
            <person name="Zou C."/>
            <person name="Miki D."/>
            <person name="Li D."/>
            <person name="Tang Q."/>
            <person name="Xiao L."/>
            <person name="Rajput S."/>
            <person name="Deng P."/>
            <person name="Jia W."/>
            <person name="Huang R."/>
            <person name="Zhang M."/>
            <person name="Sun Y."/>
            <person name="Hu J."/>
            <person name="Fu X."/>
            <person name="Schnable P.S."/>
            <person name="Li F."/>
            <person name="Zhang H."/>
            <person name="Feng B."/>
            <person name="Zhu X."/>
            <person name="Liu R."/>
            <person name="Schnable J.C."/>
            <person name="Zhu J.-K."/>
            <person name="Zhang H."/>
        </authorList>
    </citation>
    <scope>NUCLEOTIDE SEQUENCE [LARGE SCALE GENOMIC DNA]</scope>
</reference>
<accession>A0A3L6PLV7</accession>
<organism evidence="1 2">
    <name type="scientific">Panicum miliaceum</name>
    <name type="common">Proso millet</name>
    <name type="synonym">Broomcorn millet</name>
    <dbReference type="NCBI Taxonomy" id="4540"/>
    <lineage>
        <taxon>Eukaryota</taxon>
        <taxon>Viridiplantae</taxon>
        <taxon>Streptophyta</taxon>
        <taxon>Embryophyta</taxon>
        <taxon>Tracheophyta</taxon>
        <taxon>Spermatophyta</taxon>
        <taxon>Magnoliopsida</taxon>
        <taxon>Liliopsida</taxon>
        <taxon>Poales</taxon>
        <taxon>Poaceae</taxon>
        <taxon>PACMAD clade</taxon>
        <taxon>Panicoideae</taxon>
        <taxon>Panicodae</taxon>
        <taxon>Paniceae</taxon>
        <taxon>Panicinae</taxon>
        <taxon>Panicum</taxon>
        <taxon>Panicum sect. Panicum</taxon>
    </lineage>
</organism>
<name>A0A3L6PLV7_PANMI</name>
<dbReference type="AlphaFoldDB" id="A0A3L6PLV7"/>
<evidence type="ECO:0000313" key="1">
    <source>
        <dbReference type="EMBL" id="RLM60851.1"/>
    </source>
</evidence>